<dbReference type="Proteomes" id="UP001391051">
    <property type="component" value="Unassembled WGS sequence"/>
</dbReference>
<accession>A0ABR1PYW7</accession>
<name>A0ABR1PYW7_9PEZI</name>
<dbReference type="EMBL" id="JAQQWE010000008">
    <property type="protein sequence ID" value="KAK7942923.1"/>
    <property type="molecule type" value="Genomic_DNA"/>
</dbReference>
<evidence type="ECO:0000256" key="2">
    <source>
        <dbReference type="SAM" id="SignalP"/>
    </source>
</evidence>
<dbReference type="RefSeq" id="XP_066694954.1">
    <property type="nucleotide sequence ID" value="XM_066848258.1"/>
</dbReference>
<protein>
    <submittedName>
        <fullName evidence="3">Uncharacterized protein</fullName>
    </submittedName>
</protein>
<sequence>MRHLALPGIFAALLGSASAQQYGGGGGNGGNPTSVPYSGSGGPGGSGGSGGPGGSGISITGGGGVSHSVTLLAFLLNLDLNGPLAGLPLNPSLFPAPLAPTSLLLKAIQVAKEARVVSPTHMRSLPSLLLNLKVDQAAQVFLVALEEKVAVLAAMAGKVALLAPMAASDPPTLSQE</sequence>
<feature type="chain" id="PRO_5045482213" evidence="2">
    <location>
        <begin position="20"/>
        <end position="176"/>
    </location>
</feature>
<reference evidence="3 4" key="1">
    <citation type="submission" date="2023-01" db="EMBL/GenBank/DDBJ databases">
        <title>Analysis of 21 Apiospora genomes using comparative genomics revels a genus with tremendous synthesis potential of carbohydrate active enzymes and secondary metabolites.</title>
        <authorList>
            <person name="Sorensen T."/>
        </authorList>
    </citation>
    <scope>NUCLEOTIDE SEQUENCE [LARGE SCALE GENOMIC DNA]</scope>
    <source>
        <strain evidence="3 4">CBS 24483</strain>
    </source>
</reference>
<evidence type="ECO:0000313" key="4">
    <source>
        <dbReference type="Proteomes" id="UP001391051"/>
    </source>
</evidence>
<dbReference type="GeneID" id="92081320"/>
<gene>
    <name evidence="3" type="ORF">PG986_012036</name>
</gene>
<evidence type="ECO:0000256" key="1">
    <source>
        <dbReference type="SAM" id="MobiDB-lite"/>
    </source>
</evidence>
<evidence type="ECO:0000313" key="3">
    <source>
        <dbReference type="EMBL" id="KAK7942923.1"/>
    </source>
</evidence>
<organism evidence="3 4">
    <name type="scientific">Apiospora aurea</name>
    <dbReference type="NCBI Taxonomy" id="335848"/>
    <lineage>
        <taxon>Eukaryota</taxon>
        <taxon>Fungi</taxon>
        <taxon>Dikarya</taxon>
        <taxon>Ascomycota</taxon>
        <taxon>Pezizomycotina</taxon>
        <taxon>Sordariomycetes</taxon>
        <taxon>Xylariomycetidae</taxon>
        <taxon>Amphisphaeriales</taxon>
        <taxon>Apiosporaceae</taxon>
        <taxon>Apiospora</taxon>
    </lineage>
</organism>
<feature type="signal peptide" evidence="2">
    <location>
        <begin position="1"/>
        <end position="19"/>
    </location>
</feature>
<proteinExistence type="predicted"/>
<comment type="caution">
    <text evidence="3">The sequence shown here is derived from an EMBL/GenBank/DDBJ whole genome shotgun (WGS) entry which is preliminary data.</text>
</comment>
<keyword evidence="4" id="KW-1185">Reference proteome</keyword>
<keyword evidence="2" id="KW-0732">Signal</keyword>
<feature type="compositionally biased region" description="Gly residues" evidence="1">
    <location>
        <begin position="39"/>
        <end position="55"/>
    </location>
</feature>
<feature type="region of interest" description="Disordered" evidence="1">
    <location>
        <begin position="23"/>
        <end position="55"/>
    </location>
</feature>